<evidence type="ECO:0000256" key="7">
    <source>
        <dbReference type="SAM" id="Phobius"/>
    </source>
</evidence>
<feature type="transmembrane region" description="Helical" evidence="7">
    <location>
        <begin position="321"/>
        <end position="342"/>
    </location>
</feature>
<keyword evidence="2" id="KW-0813">Transport</keyword>
<evidence type="ECO:0000256" key="5">
    <source>
        <dbReference type="ARBA" id="ARBA00022989"/>
    </source>
</evidence>
<dbReference type="EMBL" id="VJOO01000011">
    <property type="protein sequence ID" value="TSE37056.1"/>
    <property type="molecule type" value="Genomic_DNA"/>
</dbReference>
<dbReference type="CDD" id="cd06174">
    <property type="entry name" value="MFS"/>
    <property type="match status" value="1"/>
</dbReference>
<dbReference type="Gene3D" id="1.20.1250.20">
    <property type="entry name" value="MFS general substrate transporter like domains"/>
    <property type="match status" value="1"/>
</dbReference>
<evidence type="ECO:0000313" key="9">
    <source>
        <dbReference type="EMBL" id="TSE37056.1"/>
    </source>
</evidence>
<dbReference type="InterPro" id="IPR011701">
    <property type="entry name" value="MFS"/>
</dbReference>
<feature type="transmembrane region" description="Helical" evidence="7">
    <location>
        <begin position="142"/>
        <end position="164"/>
    </location>
</feature>
<feature type="transmembrane region" description="Helical" evidence="7">
    <location>
        <begin position="170"/>
        <end position="188"/>
    </location>
</feature>
<dbReference type="SUPFAM" id="SSF103473">
    <property type="entry name" value="MFS general substrate transporter"/>
    <property type="match status" value="1"/>
</dbReference>
<keyword evidence="5 7" id="KW-1133">Transmembrane helix</keyword>
<feature type="transmembrane region" description="Helical" evidence="7">
    <location>
        <begin position="381"/>
        <end position="401"/>
    </location>
</feature>
<keyword evidence="3" id="KW-1003">Cell membrane</keyword>
<dbReference type="RefSeq" id="WP_143968945.1">
    <property type="nucleotide sequence ID" value="NZ_VJOO01000011.1"/>
</dbReference>
<dbReference type="AlphaFoldDB" id="A0A554XMK9"/>
<dbReference type="PROSITE" id="PS50850">
    <property type="entry name" value="MFS"/>
    <property type="match status" value="1"/>
</dbReference>
<dbReference type="Pfam" id="PF07690">
    <property type="entry name" value="MFS_1"/>
    <property type="match status" value="1"/>
</dbReference>
<feature type="transmembrane region" description="Helical" evidence="7">
    <location>
        <begin position="51"/>
        <end position="71"/>
    </location>
</feature>
<evidence type="ECO:0000259" key="8">
    <source>
        <dbReference type="PROSITE" id="PS50850"/>
    </source>
</evidence>
<name>A0A554XMK9_9BURK</name>
<feature type="transmembrane region" description="Helical" evidence="7">
    <location>
        <begin position="292"/>
        <end position="315"/>
    </location>
</feature>
<proteinExistence type="predicted"/>
<dbReference type="InterPro" id="IPR020846">
    <property type="entry name" value="MFS_dom"/>
</dbReference>
<feature type="transmembrane region" description="Helical" evidence="7">
    <location>
        <begin position="264"/>
        <end position="285"/>
    </location>
</feature>
<protein>
    <submittedName>
        <fullName evidence="9">Inner membrane transport protein YnfM</fullName>
    </submittedName>
</protein>
<dbReference type="GO" id="GO:0022857">
    <property type="term" value="F:transmembrane transporter activity"/>
    <property type="evidence" value="ECO:0007669"/>
    <property type="project" value="InterPro"/>
</dbReference>
<gene>
    <name evidence="9" type="primary">ynfM</name>
    <name evidence="9" type="ORF">Tfont_01460</name>
</gene>
<dbReference type="PANTHER" id="PTHR42718:SF46">
    <property type="entry name" value="BLR6921 PROTEIN"/>
    <property type="match status" value="1"/>
</dbReference>
<feature type="transmembrane region" description="Helical" evidence="7">
    <location>
        <begin position="20"/>
        <end position="39"/>
    </location>
</feature>
<evidence type="ECO:0000256" key="2">
    <source>
        <dbReference type="ARBA" id="ARBA00022448"/>
    </source>
</evidence>
<dbReference type="GO" id="GO:0005886">
    <property type="term" value="C:plasma membrane"/>
    <property type="evidence" value="ECO:0007669"/>
    <property type="project" value="UniProtKB-SubCell"/>
</dbReference>
<reference evidence="9 10" key="1">
    <citation type="submission" date="2019-07" db="EMBL/GenBank/DDBJ databases">
        <title>Tepidimonas fonticaldi AT-A2 draft genome.</title>
        <authorList>
            <person name="Da Costa M.S."/>
            <person name="Froufe H.J.C."/>
            <person name="Egas C."/>
            <person name="Albuquerque L."/>
        </authorList>
    </citation>
    <scope>NUCLEOTIDE SEQUENCE [LARGE SCALE GENOMIC DNA]</scope>
    <source>
        <strain evidence="9 10">AT-A2</strain>
    </source>
</reference>
<feature type="transmembrane region" description="Helical" evidence="7">
    <location>
        <begin position="228"/>
        <end position="252"/>
    </location>
</feature>
<dbReference type="PANTHER" id="PTHR42718">
    <property type="entry name" value="MAJOR FACILITATOR SUPERFAMILY MULTIDRUG TRANSPORTER MFSC"/>
    <property type="match status" value="1"/>
</dbReference>
<evidence type="ECO:0000313" key="10">
    <source>
        <dbReference type="Proteomes" id="UP000316388"/>
    </source>
</evidence>
<evidence type="ECO:0000256" key="1">
    <source>
        <dbReference type="ARBA" id="ARBA00004651"/>
    </source>
</evidence>
<comment type="subcellular location">
    <subcellularLocation>
        <location evidence="1">Cell membrane</location>
        <topology evidence="1">Multi-pass membrane protein</topology>
    </subcellularLocation>
</comment>
<keyword evidence="4 7" id="KW-0812">Transmembrane</keyword>
<dbReference type="PRINTS" id="PR01035">
    <property type="entry name" value="TCRTETA"/>
</dbReference>
<organism evidence="9 10">
    <name type="scientific">Tepidimonas fonticaldi</name>
    <dbReference type="NCBI Taxonomy" id="1101373"/>
    <lineage>
        <taxon>Bacteria</taxon>
        <taxon>Pseudomonadati</taxon>
        <taxon>Pseudomonadota</taxon>
        <taxon>Betaproteobacteria</taxon>
        <taxon>Burkholderiales</taxon>
        <taxon>Tepidimonas</taxon>
    </lineage>
</organism>
<dbReference type="Proteomes" id="UP000316388">
    <property type="component" value="Unassembled WGS sequence"/>
</dbReference>
<feature type="transmembrane region" description="Helical" evidence="7">
    <location>
        <begin position="83"/>
        <end position="107"/>
    </location>
</feature>
<feature type="domain" description="Major facilitator superfamily (MFS) profile" evidence="8">
    <location>
        <begin position="17"/>
        <end position="406"/>
    </location>
</feature>
<accession>A0A554XMK9</accession>
<keyword evidence="6 7" id="KW-0472">Membrane</keyword>
<dbReference type="InterPro" id="IPR001958">
    <property type="entry name" value="Tet-R_TetA/multi-R_MdtG-like"/>
</dbReference>
<dbReference type="InterPro" id="IPR036259">
    <property type="entry name" value="MFS_trans_sf"/>
</dbReference>
<comment type="caution">
    <text evidence="9">The sequence shown here is derived from an EMBL/GenBank/DDBJ whole genome shotgun (WGS) entry which is preliminary data.</text>
</comment>
<evidence type="ECO:0000256" key="6">
    <source>
        <dbReference type="ARBA" id="ARBA00023136"/>
    </source>
</evidence>
<evidence type="ECO:0000256" key="4">
    <source>
        <dbReference type="ARBA" id="ARBA00022692"/>
    </source>
</evidence>
<evidence type="ECO:0000256" key="3">
    <source>
        <dbReference type="ARBA" id="ARBA00022475"/>
    </source>
</evidence>
<sequence length="419" mass="42707">MPSAQPGPRDRQPVPAQARLIVAVGIASALHVGKLPPALPVLAQELGLTLVQGGFLLSMIQLAGMSMGALFGQLADRLGPRRVMMAGLLLLAAGSALGALVPAAHLLLWTRGIEGFGFLMAVLPAPGLLRRSVTEPAVLNRALGWWGAYMPIGAATGLLLAPALHAAVGWRTAWGLLAGLAVLCAVAVRARLAPDAPDAPDGPAAVAGGAWGAAWQGLRSTLSASGPWLVAAAFLMYSGQWLAVVGFLPTLYTEAGWSPARVGWASALAAGINLTGNIAAGRLLARGVAPRTLLWSGYTAMALGAVGTFTAGAGWAYASVLVFSAVGGLIPGTLFTLAVRLAPGPQTVSTTVGWVQQLSSLGQFVGPPLVAWLAARVGGWHWTWLVNVACCAVGMALAVALQARLGRLSAPGVQRTGGR</sequence>